<dbReference type="GO" id="GO:0005524">
    <property type="term" value="F:ATP binding"/>
    <property type="evidence" value="ECO:0007669"/>
    <property type="project" value="UniProtKB-UniRule"/>
</dbReference>
<feature type="binding site" evidence="5">
    <location>
        <position position="37"/>
    </location>
    <ligand>
        <name>ATP</name>
        <dbReference type="ChEBI" id="CHEBI:30616"/>
    </ligand>
</feature>
<dbReference type="PROSITE" id="PS00108">
    <property type="entry name" value="PROTEIN_KINASE_ST"/>
    <property type="match status" value="1"/>
</dbReference>
<dbReference type="PANTHER" id="PTHR43289">
    <property type="entry name" value="MITOGEN-ACTIVATED PROTEIN KINASE KINASE KINASE 20-RELATED"/>
    <property type="match status" value="1"/>
</dbReference>
<evidence type="ECO:0000256" key="5">
    <source>
        <dbReference type="PROSITE-ProRule" id="PRU10141"/>
    </source>
</evidence>
<evidence type="ECO:0000256" key="3">
    <source>
        <dbReference type="ARBA" id="ARBA00022777"/>
    </source>
</evidence>
<dbReference type="Gene3D" id="1.10.510.10">
    <property type="entry name" value="Transferase(Phosphotransferase) domain 1"/>
    <property type="match status" value="1"/>
</dbReference>
<feature type="domain" description="Protein kinase" evidence="8">
    <location>
        <begin position="8"/>
        <end position="260"/>
    </location>
</feature>
<feature type="compositionally biased region" description="Low complexity" evidence="6">
    <location>
        <begin position="335"/>
        <end position="348"/>
    </location>
</feature>
<dbReference type="CDD" id="cd14014">
    <property type="entry name" value="STKc_PknB_like"/>
    <property type="match status" value="1"/>
</dbReference>
<dbReference type="RefSeq" id="WP_263542218.1">
    <property type="nucleotide sequence ID" value="NZ_JAOVZO020000018.1"/>
</dbReference>
<evidence type="ECO:0000256" key="2">
    <source>
        <dbReference type="ARBA" id="ARBA00022741"/>
    </source>
</evidence>
<proteinExistence type="predicted"/>
<dbReference type="InterPro" id="IPR008271">
    <property type="entry name" value="Ser/Thr_kinase_AS"/>
</dbReference>
<feature type="compositionally biased region" description="Low complexity" evidence="6">
    <location>
        <begin position="319"/>
        <end position="328"/>
    </location>
</feature>
<protein>
    <submittedName>
        <fullName evidence="9">Serine/threonine-protein kinase</fullName>
    </submittedName>
</protein>
<keyword evidence="10" id="KW-1185">Reference proteome</keyword>
<dbReference type="PANTHER" id="PTHR43289:SF6">
    <property type="entry name" value="SERINE_THREONINE-PROTEIN KINASE NEKL-3"/>
    <property type="match status" value="1"/>
</dbReference>
<evidence type="ECO:0000256" key="7">
    <source>
        <dbReference type="SAM" id="Phobius"/>
    </source>
</evidence>
<dbReference type="PROSITE" id="PS50011">
    <property type="entry name" value="PROTEIN_KINASE_DOM"/>
    <property type="match status" value="1"/>
</dbReference>
<sequence>MSIDIPRYALLQPLGKGRFAEVWLAEHRLNKRRVAIKILNESRGDAFDPYAAFVREAEVLAGFDTPDIVRIYDNGPVDSRHYIVMEYVPGGTLETQMSHGPFEPARTIDCISRIALALDIAHQNGIVHRDLKPANVLMRDATTPVLTDFGISRVLQRTTVPGTSFAGTPLYMSPEQIAGETVDGRSDLYALGLILFELLVGSPPHGGSWNEIAVRRCVGGPTALPPAFAAFQAVLDRLLARQPHERYARGAHVARDLAAIRKGRRPPRRRTIVAAAAALAIVGAGIGVLWLDGPLVNVATTPADQAVRAPVEAPESADRSAVAAATRSSPPPSSTPAATTSPASTAAASPPPAQGLDARKDAKEDRPGIFSDLPSELFGPVLEPLTASEVERTGAVCPCRFWTEPQVEARQFGTPMLLWDRTREKVYIHENSALRTLDVRTATKKPEVLNPPEFADDLNYYEFYNDRLTANAIVRDTRCADNEPNCDVNIKSMRFEYRNSRGNRLMRLVGDCGCQP</sequence>
<dbReference type="InterPro" id="IPR017441">
    <property type="entry name" value="Protein_kinase_ATP_BS"/>
</dbReference>
<feature type="transmembrane region" description="Helical" evidence="7">
    <location>
        <begin position="271"/>
        <end position="291"/>
    </location>
</feature>
<evidence type="ECO:0000256" key="4">
    <source>
        <dbReference type="ARBA" id="ARBA00022840"/>
    </source>
</evidence>
<gene>
    <name evidence="9" type="ORF">OD750_018625</name>
</gene>
<accession>A0A9X4BHU7</accession>
<keyword evidence="7" id="KW-0812">Transmembrane</keyword>
<dbReference type="SUPFAM" id="SSF56112">
    <property type="entry name" value="Protein kinase-like (PK-like)"/>
    <property type="match status" value="1"/>
</dbReference>
<evidence type="ECO:0000259" key="8">
    <source>
        <dbReference type="PROSITE" id="PS50011"/>
    </source>
</evidence>
<keyword evidence="7" id="KW-1133">Transmembrane helix</keyword>
<dbReference type="AlphaFoldDB" id="A0A9X4BHU7"/>
<feature type="compositionally biased region" description="Basic and acidic residues" evidence="6">
    <location>
        <begin position="357"/>
        <end position="367"/>
    </location>
</feature>
<keyword evidence="1" id="KW-0808">Transferase</keyword>
<keyword evidence="2 5" id="KW-0547">Nucleotide-binding</keyword>
<evidence type="ECO:0000256" key="1">
    <source>
        <dbReference type="ARBA" id="ARBA00022679"/>
    </source>
</evidence>
<comment type="caution">
    <text evidence="9">The sequence shown here is derived from an EMBL/GenBank/DDBJ whole genome shotgun (WGS) entry which is preliminary data.</text>
</comment>
<name>A0A9X4BHU7_9GAMM</name>
<dbReference type="SMART" id="SM00220">
    <property type="entry name" value="S_TKc"/>
    <property type="match status" value="1"/>
</dbReference>
<evidence type="ECO:0000256" key="6">
    <source>
        <dbReference type="SAM" id="MobiDB-lite"/>
    </source>
</evidence>
<dbReference type="Pfam" id="PF00069">
    <property type="entry name" value="Pkinase"/>
    <property type="match status" value="1"/>
</dbReference>
<evidence type="ECO:0000313" key="9">
    <source>
        <dbReference type="EMBL" id="MDC8014565.1"/>
    </source>
</evidence>
<keyword evidence="4 5" id="KW-0067">ATP-binding</keyword>
<dbReference type="Proteomes" id="UP001139971">
    <property type="component" value="Unassembled WGS sequence"/>
</dbReference>
<dbReference type="InterPro" id="IPR011009">
    <property type="entry name" value="Kinase-like_dom_sf"/>
</dbReference>
<feature type="region of interest" description="Disordered" evidence="6">
    <location>
        <begin position="307"/>
        <end position="372"/>
    </location>
</feature>
<dbReference type="EMBL" id="JAOVZO020000018">
    <property type="protein sequence ID" value="MDC8014565.1"/>
    <property type="molecule type" value="Genomic_DNA"/>
</dbReference>
<evidence type="ECO:0000313" key="10">
    <source>
        <dbReference type="Proteomes" id="UP001139971"/>
    </source>
</evidence>
<keyword evidence="7" id="KW-0472">Membrane</keyword>
<reference evidence="9" key="1">
    <citation type="submission" date="2023-02" db="EMBL/GenBank/DDBJ databases">
        <title>Tahibacter soli sp. nov. isolated from soil.</title>
        <authorList>
            <person name="Baek J.H."/>
            <person name="Lee J.K."/>
            <person name="Choi D.G."/>
            <person name="Jeon C.O."/>
        </authorList>
    </citation>
    <scope>NUCLEOTIDE SEQUENCE</scope>
    <source>
        <strain evidence="9">BL</strain>
    </source>
</reference>
<dbReference type="GO" id="GO:0004674">
    <property type="term" value="F:protein serine/threonine kinase activity"/>
    <property type="evidence" value="ECO:0007669"/>
    <property type="project" value="TreeGrafter"/>
</dbReference>
<dbReference type="PROSITE" id="PS00107">
    <property type="entry name" value="PROTEIN_KINASE_ATP"/>
    <property type="match status" value="1"/>
</dbReference>
<keyword evidence="3 9" id="KW-0418">Kinase</keyword>
<organism evidence="9 10">
    <name type="scientific">Tahibacter soli</name>
    <dbReference type="NCBI Taxonomy" id="2983605"/>
    <lineage>
        <taxon>Bacteria</taxon>
        <taxon>Pseudomonadati</taxon>
        <taxon>Pseudomonadota</taxon>
        <taxon>Gammaproteobacteria</taxon>
        <taxon>Lysobacterales</taxon>
        <taxon>Rhodanobacteraceae</taxon>
        <taxon>Tahibacter</taxon>
    </lineage>
</organism>
<dbReference type="InterPro" id="IPR000719">
    <property type="entry name" value="Prot_kinase_dom"/>
</dbReference>